<proteinExistence type="predicted"/>
<dbReference type="Gene3D" id="3.30.40.10">
    <property type="entry name" value="Zinc/RING finger domain, C3HC4 (zinc finger)"/>
    <property type="match status" value="1"/>
</dbReference>
<keyword evidence="2" id="KW-0479">Metal-binding</keyword>
<dbReference type="PANTHER" id="PTHR14955:SF4">
    <property type="entry name" value="PHD-TYPE DOMAIN-CONTAINING PROTEIN"/>
    <property type="match status" value="1"/>
</dbReference>
<dbReference type="PROSITE" id="PS51805">
    <property type="entry name" value="EPHD"/>
    <property type="match status" value="1"/>
</dbReference>
<feature type="compositionally biased region" description="Basic and acidic residues" evidence="5">
    <location>
        <begin position="254"/>
        <end position="268"/>
    </location>
</feature>
<feature type="region of interest" description="Disordered" evidence="5">
    <location>
        <begin position="383"/>
        <end position="403"/>
    </location>
</feature>
<protein>
    <recommendedName>
        <fullName evidence="6">PHD-type domain-containing protein</fullName>
    </recommendedName>
</protein>
<feature type="compositionally biased region" description="Low complexity" evidence="5">
    <location>
        <begin position="457"/>
        <end position="474"/>
    </location>
</feature>
<sequence>MSGDPPHHPHNRPWDFIGIPNWRQPQHAHMGHKHSIIHQSNWHPPTTESKKVLGQLPHNFALHQMFENIPLPNPIPGVDLSLTSQNGEAPTSPISLSVKDTKIMSGASSTTADVQPKCSVRKTKTLEGIQSDAMGLPSDMKVTKRASPLDSVLERLKPSYVNSTEKTVEFTKISEVSSDSLQKSDVAAFNPISHKSQSVIVPPNTSQDESSDSCTLNVPSLREDETISPYNTEDSLDSNKSRRKRKPTKTQRCSKNEERVSSEREISKPQESSNSEQIINPIEICLVSEEKKVEMEKEHTNPITIERRRSSSLDLNIPVKARRKTSSESETIDNIAAMVQEGLKEKEQQKSDQEQHMEVSNDITFVPVSVIKSKGEFEENICQESTVSESTTKPSSLITPAQKKETHFVEIENKLEEMFAGIEDTADPLRTEDTTLEDSKMEDPLLEDTVVASTSQDNVSSTSNDISSSKTNINQRKRKGKITRKIDTSFAENSSNKTLTKRMKSLKNAKNKKKVIQKSNVTKTESLKEISYDSGSNTSSVKSRGPFIHIKGPRSSPISVNIVNTASNEEDIEKRIKSKKFHDDSEYRHKVRSKGLHCSTLSNKYDAQTKDATWICVFCKKGPHTSEIPQVTNLVCSYPSGDLFGPYYIGINCEEFDRRLDDPYDKQFRSKRIIRALETPKAPVVKKSKRKHSEGDGESADPYLGIIETPNKTFEVWVHEECLVWSPGVYLVGPKIIGLQEAVWTSCNVVCCKCNLKGANICCLRRGCVNVAHVWCAKSMDWSFDEDCFKTYCKEHRKLGGLV</sequence>
<dbReference type="InterPro" id="IPR034732">
    <property type="entry name" value="EPHD"/>
</dbReference>
<evidence type="ECO:0000259" key="6">
    <source>
        <dbReference type="PROSITE" id="PS51805"/>
    </source>
</evidence>
<evidence type="ECO:0000256" key="4">
    <source>
        <dbReference type="ARBA" id="ARBA00022833"/>
    </source>
</evidence>
<comment type="caution">
    <text evidence="7">The sequence shown here is derived from an EMBL/GenBank/DDBJ whole genome shotgun (WGS) entry which is preliminary data.</text>
</comment>
<evidence type="ECO:0000313" key="7">
    <source>
        <dbReference type="EMBL" id="KAL3273013.1"/>
    </source>
</evidence>
<dbReference type="InterPro" id="IPR013083">
    <property type="entry name" value="Znf_RING/FYVE/PHD"/>
</dbReference>
<dbReference type="Pfam" id="PF13771">
    <property type="entry name" value="zf-HC5HC2H"/>
    <property type="match status" value="1"/>
</dbReference>
<gene>
    <name evidence="7" type="ORF">HHI36_014469</name>
</gene>
<keyword evidence="3" id="KW-0863">Zinc-finger</keyword>
<accession>A0ABD2N2T7</accession>
<evidence type="ECO:0000256" key="1">
    <source>
        <dbReference type="ARBA" id="ARBA00022553"/>
    </source>
</evidence>
<keyword evidence="4" id="KW-0862">Zinc</keyword>
<name>A0ABD2N2T7_9CUCU</name>
<feature type="region of interest" description="Disordered" evidence="5">
    <location>
        <begin position="530"/>
        <end position="550"/>
    </location>
</feature>
<dbReference type="PANTHER" id="PTHR14955">
    <property type="entry name" value="RETINOIC ACID INDUCED 1/TRANSCRIPTION FACTOR 20"/>
    <property type="match status" value="1"/>
</dbReference>
<evidence type="ECO:0000256" key="2">
    <source>
        <dbReference type="ARBA" id="ARBA00022723"/>
    </source>
</evidence>
<dbReference type="Proteomes" id="UP001516400">
    <property type="component" value="Unassembled WGS sequence"/>
</dbReference>
<keyword evidence="1" id="KW-0597">Phosphoprotein</keyword>
<organism evidence="7 8">
    <name type="scientific">Cryptolaemus montrouzieri</name>
    <dbReference type="NCBI Taxonomy" id="559131"/>
    <lineage>
        <taxon>Eukaryota</taxon>
        <taxon>Metazoa</taxon>
        <taxon>Ecdysozoa</taxon>
        <taxon>Arthropoda</taxon>
        <taxon>Hexapoda</taxon>
        <taxon>Insecta</taxon>
        <taxon>Pterygota</taxon>
        <taxon>Neoptera</taxon>
        <taxon>Endopterygota</taxon>
        <taxon>Coleoptera</taxon>
        <taxon>Polyphaga</taxon>
        <taxon>Cucujiformia</taxon>
        <taxon>Coccinelloidea</taxon>
        <taxon>Coccinellidae</taxon>
        <taxon>Scymninae</taxon>
        <taxon>Scymnini</taxon>
        <taxon>Cryptolaemus</taxon>
    </lineage>
</organism>
<feature type="region of interest" description="Disordered" evidence="5">
    <location>
        <begin position="452"/>
        <end position="486"/>
    </location>
</feature>
<feature type="domain" description="PHD-type" evidence="6">
    <location>
        <begin position="691"/>
        <end position="797"/>
    </location>
</feature>
<evidence type="ECO:0000313" key="8">
    <source>
        <dbReference type="Proteomes" id="UP001516400"/>
    </source>
</evidence>
<dbReference type="InterPro" id="IPR052440">
    <property type="entry name" value="Trans_Reg/Chrom_Remod"/>
</dbReference>
<dbReference type="AlphaFoldDB" id="A0ABD2N2T7"/>
<keyword evidence="8" id="KW-1185">Reference proteome</keyword>
<feature type="compositionally biased region" description="Polar residues" evidence="5">
    <location>
        <begin position="533"/>
        <end position="542"/>
    </location>
</feature>
<dbReference type="EMBL" id="JABFTP020000062">
    <property type="protein sequence ID" value="KAL3273013.1"/>
    <property type="molecule type" value="Genomic_DNA"/>
</dbReference>
<dbReference type="GO" id="GO:0008270">
    <property type="term" value="F:zinc ion binding"/>
    <property type="evidence" value="ECO:0007669"/>
    <property type="project" value="UniProtKB-KW"/>
</dbReference>
<evidence type="ECO:0000256" key="3">
    <source>
        <dbReference type="ARBA" id="ARBA00022771"/>
    </source>
</evidence>
<reference evidence="7 8" key="1">
    <citation type="journal article" date="2021" name="BMC Biol.">
        <title>Horizontally acquired antibacterial genes associated with adaptive radiation of ladybird beetles.</title>
        <authorList>
            <person name="Li H.S."/>
            <person name="Tang X.F."/>
            <person name="Huang Y.H."/>
            <person name="Xu Z.Y."/>
            <person name="Chen M.L."/>
            <person name="Du X.Y."/>
            <person name="Qiu B.Y."/>
            <person name="Chen P.T."/>
            <person name="Zhang W."/>
            <person name="Slipinski A."/>
            <person name="Escalona H.E."/>
            <person name="Waterhouse R.M."/>
            <person name="Zwick A."/>
            <person name="Pang H."/>
        </authorList>
    </citation>
    <scope>NUCLEOTIDE SEQUENCE [LARGE SCALE GENOMIC DNA]</scope>
    <source>
        <strain evidence="7">SYSU2018</strain>
    </source>
</reference>
<feature type="region of interest" description="Disordered" evidence="5">
    <location>
        <begin position="197"/>
        <end position="277"/>
    </location>
</feature>
<feature type="compositionally biased region" description="Polar residues" evidence="5">
    <location>
        <begin position="197"/>
        <end position="218"/>
    </location>
</feature>
<feature type="compositionally biased region" description="Polar residues" evidence="5">
    <location>
        <begin position="383"/>
        <end position="399"/>
    </location>
</feature>
<evidence type="ECO:0000256" key="5">
    <source>
        <dbReference type="SAM" id="MobiDB-lite"/>
    </source>
</evidence>